<dbReference type="OrthoDB" id="7335480at2"/>
<dbReference type="RefSeq" id="WP_109621469.1">
    <property type="nucleotide sequence ID" value="NZ_QGDO01000007.1"/>
</dbReference>
<keyword evidence="3" id="KW-0574">Periplasm</keyword>
<name>A0A315Z570_SEDFL</name>
<organism evidence="8 9">
    <name type="scientific">Sediminitomix flava</name>
    <dbReference type="NCBI Taxonomy" id="379075"/>
    <lineage>
        <taxon>Bacteria</taxon>
        <taxon>Pseudomonadati</taxon>
        <taxon>Bacteroidota</taxon>
        <taxon>Cytophagia</taxon>
        <taxon>Cytophagales</taxon>
        <taxon>Flammeovirgaceae</taxon>
        <taxon>Sediminitomix</taxon>
    </lineage>
</organism>
<dbReference type="PANTHER" id="PTHR39210:SF1">
    <property type="entry name" value="HEPARIN-SULFATE LYASE"/>
    <property type="match status" value="1"/>
</dbReference>
<dbReference type="Pfam" id="PF07940">
    <property type="entry name" value="Hepar_II_III_C"/>
    <property type="match status" value="1"/>
</dbReference>
<dbReference type="InterPro" id="IPR031680">
    <property type="entry name" value="Hepar_II_III_N"/>
</dbReference>
<keyword evidence="9" id="KW-1185">Reference proteome</keyword>
<dbReference type="InterPro" id="IPR012480">
    <property type="entry name" value="Hepar_II_III_C"/>
</dbReference>
<evidence type="ECO:0000259" key="7">
    <source>
        <dbReference type="Pfam" id="PF16889"/>
    </source>
</evidence>
<reference evidence="8 9" key="1">
    <citation type="submission" date="2018-03" db="EMBL/GenBank/DDBJ databases">
        <title>Genomic Encyclopedia of Archaeal and Bacterial Type Strains, Phase II (KMG-II): from individual species to whole genera.</title>
        <authorList>
            <person name="Goeker M."/>
        </authorList>
    </citation>
    <scope>NUCLEOTIDE SEQUENCE [LARGE SCALE GENOMIC DNA]</scope>
    <source>
        <strain evidence="8 9">DSM 28229</strain>
    </source>
</reference>
<dbReference type="Proteomes" id="UP000245535">
    <property type="component" value="Unassembled WGS sequence"/>
</dbReference>
<evidence type="ECO:0000256" key="5">
    <source>
        <dbReference type="SAM" id="SignalP"/>
    </source>
</evidence>
<dbReference type="EMBL" id="QGDO01000007">
    <property type="protein sequence ID" value="PWJ38417.1"/>
    <property type="molecule type" value="Genomic_DNA"/>
</dbReference>
<dbReference type="Gene3D" id="1.50.10.100">
    <property type="entry name" value="Chondroitin AC/alginate lyase"/>
    <property type="match status" value="1"/>
</dbReference>
<feature type="chain" id="PRO_5016315489" evidence="5">
    <location>
        <begin position="22"/>
        <end position="755"/>
    </location>
</feature>
<gene>
    <name evidence="8" type="ORF">BC781_1077</name>
</gene>
<sequence>MKLVKVFLGILTLFFFNEAVSANDKIPSRKVISNENLYAYLKTDVRKNLNAEDGISEEALAKYFREVFAEKFFYDWKNVDARFKQYENLYQVQSKHTNRAKDHLKKFNADTHWKLPFKYQNGKEVNAYALRHLARQHKMLDIAFLYFYDDKNPKYVDYFTKQLQSLNSSLDKDQYEKIEDGNGVYEAFRSGYRVLNWLSIHNLFLGESEYSDEDQLRTVATFIQHAQHLYETNAKFKSGNHQTRGMSALAMLSIIFSDFKGSEAWFDRAMTRLNEHLSNEINEDGFQFERSVHYHMSDISNYFYVYQLARINEIELSQEWLVKLKSLFTTLVKIAYPDKTAPVLQDDTDKPWAEKNDISGTMTLGYLLFEEPQFGYFANNKVDDKLYWFLKESQLEDLKNIRKDSPSFGAVNFDKTHYYIMREGWEKDDKMMIISAGVDSKKPDHQHGDILGIQAMANGNVILPNYQVRYSLDDYELFKNSKVKNVALVDDILQGQQWTSNKGGSGFGKFKKLPKPSVLKWDSNKYFDLFVGKHDGFEENGVHYSRQVIYIKDKFWIVKDNFKSDTEHTYKQVWQGHYTKESKEGLIRSSFSNGAGCDILQLNVIDSISKDGSRGKEWSIISKNGIEENFISIIYPYNSYSKRLDETSEHLKIDDWKLNELNYEAKGNNLVSLVDDEKSILFGVKYFSLNGIKVEFSNEVDVFVRNKKDYITLKIIGDQGANLNISGVSKITKVKKEVNENNFRLEIDEELKCTK</sequence>
<keyword evidence="4" id="KW-0456">Lyase</keyword>
<dbReference type="GO" id="GO:0042597">
    <property type="term" value="C:periplasmic space"/>
    <property type="evidence" value="ECO:0007669"/>
    <property type="project" value="UniProtKB-SubCell"/>
</dbReference>
<proteinExistence type="predicted"/>
<comment type="subcellular location">
    <subcellularLocation>
        <location evidence="1">Periplasm</location>
    </subcellularLocation>
</comment>
<dbReference type="AlphaFoldDB" id="A0A315Z570"/>
<evidence type="ECO:0000256" key="2">
    <source>
        <dbReference type="ARBA" id="ARBA00022729"/>
    </source>
</evidence>
<evidence type="ECO:0000259" key="6">
    <source>
        <dbReference type="Pfam" id="PF07940"/>
    </source>
</evidence>
<dbReference type="GO" id="GO:0016829">
    <property type="term" value="F:lyase activity"/>
    <property type="evidence" value="ECO:0007669"/>
    <property type="project" value="UniProtKB-KW"/>
</dbReference>
<feature type="signal peptide" evidence="5">
    <location>
        <begin position="1"/>
        <end position="21"/>
    </location>
</feature>
<protein>
    <submittedName>
        <fullName evidence="8">Heparinase II/III-like protein</fullName>
    </submittedName>
</protein>
<dbReference type="SUPFAM" id="SSF48230">
    <property type="entry name" value="Chondroitin AC/alginate lyase"/>
    <property type="match status" value="1"/>
</dbReference>
<feature type="domain" description="Heparin-sulfate lyase N-terminal" evidence="7">
    <location>
        <begin position="56"/>
        <end position="349"/>
    </location>
</feature>
<feature type="domain" description="Heparinase II/III-like C-terminal" evidence="6">
    <location>
        <begin position="410"/>
        <end position="577"/>
    </location>
</feature>
<evidence type="ECO:0000256" key="4">
    <source>
        <dbReference type="ARBA" id="ARBA00023239"/>
    </source>
</evidence>
<dbReference type="PANTHER" id="PTHR39210">
    <property type="entry name" value="HEPARIN-SULFATE LYASE"/>
    <property type="match status" value="1"/>
</dbReference>
<keyword evidence="2 5" id="KW-0732">Signal</keyword>
<dbReference type="Gene3D" id="2.70.98.70">
    <property type="match status" value="1"/>
</dbReference>
<evidence type="ECO:0000256" key="1">
    <source>
        <dbReference type="ARBA" id="ARBA00004418"/>
    </source>
</evidence>
<evidence type="ECO:0000313" key="8">
    <source>
        <dbReference type="EMBL" id="PWJ38417.1"/>
    </source>
</evidence>
<evidence type="ECO:0000256" key="3">
    <source>
        <dbReference type="ARBA" id="ARBA00022764"/>
    </source>
</evidence>
<dbReference type="InterPro" id="IPR008929">
    <property type="entry name" value="Chondroitin_lyas"/>
</dbReference>
<dbReference type="Pfam" id="PF16889">
    <property type="entry name" value="Hepar_II_III_N"/>
    <property type="match status" value="1"/>
</dbReference>
<comment type="caution">
    <text evidence="8">The sequence shown here is derived from an EMBL/GenBank/DDBJ whole genome shotgun (WGS) entry which is preliminary data.</text>
</comment>
<evidence type="ECO:0000313" key="9">
    <source>
        <dbReference type="Proteomes" id="UP000245535"/>
    </source>
</evidence>
<accession>A0A315Z570</accession>